<dbReference type="InterPro" id="IPR003148">
    <property type="entry name" value="RCK_N"/>
</dbReference>
<dbReference type="Proteomes" id="UP001501521">
    <property type="component" value="Unassembled WGS sequence"/>
</dbReference>
<dbReference type="PRINTS" id="PR00335">
    <property type="entry name" value="KUPTAKETRKA"/>
</dbReference>
<keyword evidence="2" id="KW-0813">Transport</keyword>
<dbReference type="InterPro" id="IPR006037">
    <property type="entry name" value="RCK_C"/>
</dbReference>
<evidence type="ECO:0000313" key="8">
    <source>
        <dbReference type="Proteomes" id="UP001501521"/>
    </source>
</evidence>
<dbReference type="Gene3D" id="3.40.50.720">
    <property type="entry name" value="NAD(P)-binding Rossmann-like Domain"/>
    <property type="match status" value="1"/>
</dbReference>
<evidence type="ECO:0000256" key="2">
    <source>
        <dbReference type="ARBA" id="ARBA00022538"/>
    </source>
</evidence>
<dbReference type="PANTHER" id="PTHR43833">
    <property type="entry name" value="POTASSIUM CHANNEL PROTEIN 2-RELATED-RELATED"/>
    <property type="match status" value="1"/>
</dbReference>
<evidence type="ECO:0000313" key="7">
    <source>
        <dbReference type="EMBL" id="GAA4900957.1"/>
    </source>
</evidence>
<dbReference type="Gene3D" id="3.30.70.1450">
    <property type="entry name" value="Regulator of K+ conductance, C-terminal domain"/>
    <property type="match status" value="1"/>
</dbReference>
<keyword evidence="2" id="KW-0406">Ion transport</keyword>
<evidence type="ECO:0000256" key="1">
    <source>
        <dbReference type="ARBA" id="ARBA00017378"/>
    </source>
</evidence>
<feature type="domain" description="RCK C-terminal" evidence="6">
    <location>
        <begin position="148"/>
        <end position="229"/>
    </location>
</feature>
<dbReference type="PANTHER" id="PTHR43833:SF7">
    <property type="entry name" value="KTR SYSTEM POTASSIUM UPTAKE PROTEIN C"/>
    <property type="match status" value="1"/>
</dbReference>
<dbReference type="InterPro" id="IPR036721">
    <property type="entry name" value="RCK_C_sf"/>
</dbReference>
<proteinExistence type="predicted"/>
<evidence type="ECO:0000259" key="5">
    <source>
        <dbReference type="PROSITE" id="PS51201"/>
    </source>
</evidence>
<keyword evidence="8" id="KW-1185">Reference proteome</keyword>
<dbReference type="InterPro" id="IPR006036">
    <property type="entry name" value="K_uptake_TrkA"/>
</dbReference>
<dbReference type="PROSITE" id="PS51202">
    <property type="entry name" value="RCK_C"/>
    <property type="match status" value="1"/>
</dbReference>
<dbReference type="SUPFAM" id="SSF51735">
    <property type="entry name" value="NAD(P)-binding Rossmann-fold domains"/>
    <property type="match status" value="1"/>
</dbReference>
<evidence type="ECO:0000259" key="6">
    <source>
        <dbReference type="PROSITE" id="PS51202"/>
    </source>
</evidence>
<protein>
    <recommendedName>
        <fullName evidence="1">Trk system potassium uptake protein TrkA</fullName>
    </recommendedName>
</protein>
<organism evidence="7 8">
    <name type="scientific">Tessaracoccus lubricantis</name>
    <dbReference type="NCBI Taxonomy" id="545543"/>
    <lineage>
        <taxon>Bacteria</taxon>
        <taxon>Bacillati</taxon>
        <taxon>Actinomycetota</taxon>
        <taxon>Actinomycetes</taxon>
        <taxon>Propionibacteriales</taxon>
        <taxon>Propionibacteriaceae</taxon>
        <taxon>Tessaracoccus</taxon>
    </lineage>
</organism>
<dbReference type="RefSeq" id="WP_345582306.1">
    <property type="nucleotide sequence ID" value="NZ_BAABLV010000031.1"/>
</dbReference>
<name>A0ABP9FEZ7_9ACTN</name>
<comment type="caution">
    <text evidence="7">The sequence shown here is derived from an EMBL/GenBank/DDBJ whole genome shotgun (WGS) entry which is preliminary data.</text>
</comment>
<keyword evidence="3" id="KW-0630">Potassium</keyword>
<sequence>MVNLRPLKKPGHASLVDSIVIIGLGRFGQSLALELMADGADVLAIDRNEELVQQFNGKITHAVQADATNEEVLRQLGVHEATHAVVAIGDSIEGSLLTSSLLMGFGVRHVWAKAVSDAHGRILSQIGVHHVVHPERESGVRVAHQVRAQLKDYIDLGGGYALVRTTPPASVLGQPLREVHVRSKFGVTVIASKRPDGRWVDVSGDSILSADDEILVTGPIEKAERFHLG</sequence>
<dbReference type="InterPro" id="IPR036291">
    <property type="entry name" value="NAD(P)-bd_dom_sf"/>
</dbReference>
<dbReference type="PROSITE" id="PS51201">
    <property type="entry name" value="RCK_N"/>
    <property type="match status" value="1"/>
</dbReference>
<reference evidence="8" key="1">
    <citation type="journal article" date="2019" name="Int. J. Syst. Evol. Microbiol.">
        <title>The Global Catalogue of Microorganisms (GCM) 10K type strain sequencing project: providing services to taxonomists for standard genome sequencing and annotation.</title>
        <authorList>
            <consortium name="The Broad Institute Genomics Platform"/>
            <consortium name="The Broad Institute Genome Sequencing Center for Infectious Disease"/>
            <person name="Wu L."/>
            <person name="Ma J."/>
        </authorList>
    </citation>
    <scope>NUCLEOTIDE SEQUENCE [LARGE SCALE GENOMIC DNA]</scope>
    <source>
        <strain evidence="8">JCM 19125</strain>
    </source>
</reference>
<dbReference type="SUPFAM" id="SSF116726">
    <property type="entry name" value="TrkA C-terminal domain-like"/>
    <property type="match status" value="1"/>
</dbReference>
<gene>
    <name evidence="7" type="ORF">GCM10025789_19480</name>
</gene>
<evidence type="ECO:0000256" key="4">
    <source>
        <dbReference type="ARBA" id="ARBA00023027"/>
    </source>
</evidence>
<dbReference type="EMBL" id="BAABLV010000031">
    <property type="protein sequence ID" value="GAA4900957.1"/>
    <property type="molecule type" value="Genomic_DNA"/>
</dbReference>
<feature type="domain" description="RCK N-terminal" evidence="5">
    <location>
        <begin position="16"/>
        <end position="132"/>
    </location>
</feature>
<evidence type="ECO:0000256" key="3">
    <source>
        <dbReference type="ARBA" id="ARBA00022958"/>
    </source>
</evidence>
<keyword evidence="4" id="KW-0520">NAD</keyword>
<accession>A0ABP9FEZ7</accession>
<dbReference type="InterPro" id="IPR050721">
    <property type="entry name" value="Trk_Ktr_HKT_K-transport"/>
</dbReference>
<keyword evidence="2" id="KW-0633">Potassium transport</keyword>
<dbReference type="Pfam" id="PF02080">
    <property type="entry name" value="TrkA_C"/>
    <property type="match status" value="1"/>
</dbReference>
<dbReference type="Pfam" id="PF02254">
    <property type="entry name" value="TrkA_N"/>
    <property type="match status" value="1"/>
</dbReference>